<feature type="region of interest" description="Disordered" evidence="1">
    <location>
        <begin position="583"/>
        <end position="612"/>
    </location>
</feature>
<keyword evidence="3" id="KW-1185">Reference proteome</keyword>
<evidence type="ECO:0000313" key="2">
    <source>
        <dbReference type="EMBL" id="CAR26506.1"/>
    </source>
</evidence>
<dbReference type="EMBL" id="CU928174">
    <property type="protein sequence ID" value="CAR26506.1"/>
    <property type="molecule type" value="Genomic_DNA"/>
</dbReference>
<feature type="compositionally biased region" description="Basic residues" evidence="1">
    <location>
        <begin position="366"/>
        <end position="378"/>
    </location>
</feature>
<evidence type="ECO:0000256" key="1">
    <source>
        <dbReference type="SAM" id="MobiDB-lite"/>
    </source>
</evidence>
<dbReference type="FunCoup" id="C5DRU5">
    <property type="interactions" value="135"/>
</dbReference>
<feature type="compositionally biased region" description="Polar residues" evidence="1">
    <location>
        <begin position="165"/>
        <end position="186"/>
    </location>
</feature>
<dbReference type="InParanoid" id="C5DRU5"/>
<sequence length="727" mass="81438">MATGMYMHGSIPRSSSTSDLFDASIPHNVNSRRRKAGSGLKNSFSSFDVWSIPASSPTEATSSSSAASIRSTTTTRTARRHQPPPPRPLTPYQLQRKQMKSSFQFPNGENFTPRNKRMTKSSSAIQLATPAVHQQAPIQLPPPSRAQTLNGFRAGRNFTMDGMPRSQSLTSLSPQRTNTPWKNNLLGSHPGIYPFANSNSTETTLSSNGSSRSIRNGVRTSSGSVQSRPTTVSTPDREVAPSFKPFLPTVEPGDSPPKSLGSSNDEDFQSARGSLIEEEQESPQLEPRLSLQVGLEPEQIADDQLDDELSIYQDEVPVQAPEPKPEPVPEPLKKREVREPSVKEHVTRQTVQQLSPLASNDDKVSRKSKVGKFFRRILHNSTPNALRKRKRNQTPSSSSSGSPVIAPLHKARHRNVSVTDEGSPLPSIKSSSVQKTRSNPRQQQKQKQDTRNSRNDTETSFNDTTDKCRQSSLTPSLEAEEDVLMDTDLVFDSLLLKADSNHPSTWNRQRDLQLKLQTLASPKKSPTDEKEGESFSSNSNSLVTRQTDDDESNVDYELIQEFSKLGNYIEGPSNAIEQNKALKNQEIPPSTDLPHTTLPPRRSPRRPNLPNKSLVQSFYGHDDSNTRIIKRLQKNWDNVHFDSAPPLTTNGGAREKSLRFAQDVYVKDTWSPVEYFRSDKLFIKERRRMMQLENSGFVNSIKRELNEYKRDEMAVHIDSAKFTHFFV</sequence>
<gene>
    <name evidence="2" type="ordered locus">ZYRO0B11418g</name>
</gene>
<protein>
    <submittedName>
        <fullName evidence="2">ZYRO0B11418p</fullName>
    </submittedName>
</protein>
<feature type="compositionally biased region" description="Polar residues" evidence="1">
    <location>
        <begin position="428"/>
        <end position="445"/>
    </location>
</feature>
<feature type="region of interest" description="Disordered" evidence="1">
    <location>
        <begin position="51"/>
        <end position="474"/>
    </location>
</feature>
<feature type="region of interest" description="Disordered" evidence="1">
    <location>
        <begin position="1"/>
        <end position="24"/>
    </location>
</feature>
<feature type="region of interest" description="Disordered" evidence="1">
    <location>
        <begin position="518"/>
        <end position="552"/>
    </location>
</feature>
<feature type="compositionally biased region" description="Polar residues" evidence="1">
    <location>
        <begin position="92"/>
        <end position="113"/>
    </location>
</feature>
<organism evidence="2 3">
    <name type="scientific">Zygosaccharomyces rouxii (strain ATCC 2623 / CBS 732 / NBRC 1130 / NCYC 568 / NRRL Y-229)</name>
    <dbReference type="NCBI Taxonomy" id="559307"/>
    <lineage>
        <taxon>Eukaryota</taxon>
        <taxon>Fungi</taxon>
        <taxon>Dikarya</taxon>
        <taxon>Ascomycota</taxon>
        <taxon>Saccharomycotina</taxon>
        <taxon>Saccharomycetes</taxon>
        <taxon>Saccharomycetales</taxon>
        <taxon>Saccharomycetaceae</taxon>
        <taxon>Zygosaccharomyces</taxon>
    </lineage>
</organism>
<dbReference type="HOGENOM" id="CLU_438863_0_0_1"/>
<dbReference type="Proteomes" id="UP000008536">
    <property type="component" value="Chromosome B"/>
</dbReference>
<feature type="compositionally biased region" description="Polar residues" evidence="1">
    <location>
        <begin position="218"/>
        <end position="234"/>
    </location>
</feature>
<proteinExistence type="predicted"/>
<feature type="compositionally biased region" description="Basic and acidic residues" evidence="1">
    <location>
        <begin position="446"/>
        <end position="457"/>
    </location>
</feature>
<feature type="compositionally biased region" description="Basic and acidic residues" evidence="1">
    <location>
        <begin position="323"/>
        <end position="347"/>
    </location>
</feature>
<dbReference type="AlphaFoldDB" id="C5DRU5"/>
<feature type="compositionally biased region" description="Low complexity" evidence="1">
    <location>
        <begin position="53"/>
        <end position="76"/>
    </location>
</feature>
<accession>C5DRU5</accession>
<feature type="compositionally biased region" description="Polar residues" evidence="1">
    <location>
        <begin position="534"/>
        <end position="545"/>
    </location>
</feature>
<feature type="compositionally biased region" description="Acidic residues" evidence="1">
    <location>
        <begin position="299"/>
        <end position="309"/>
    </location>
</feature>
<evidence type="ECO:0000313" key="3">
    <source>
        <dbReference type="Proteomes" id="UP000008536"/>
    </source>
</evidence>
<feature type="compositionally biased region" description="Low complexity" evidence="1">
    <location>
        <begin position="197"/>
        <end position="217"/>
    </location>
</feature>
<reference evidence="2 3" key="1">
    <citation type="journal article" date="2009" name="Genome Res.">
        <title>Comparative genomics of protoploid Saccharomycetaceae.</title>
        <authorList>
            <consortium name="The Genolevures Consortium"/>
            <person name="Souciet J.-L."/>
            <person name="Dujon B."/>
            <person name="Gaillardin C."/>
            <person name="Johnston M."/>
            <person name="Baret P.V."/>
            <person name="Cliften P."/>
            <person name="Sherman D.J."/>
            <person name="Weissenbach J."/>
            <person name="Westhof E."/>
            <person name="Wincker P."/>
            <person name="Jubin C."/>
            <person name="Poulain J."/>
            <person name="Barbe V."/>
            <person name="Segurens B."/>
            <person name="Artiguenave F."/>
            <person name="Anthouard V."/>
            <person name="Vacherie B."/>
            <person name="Val M.-E."/>
            <person name="Fulton R.S."/>
            <person name="Minx P."/>
            <person name="Wilson R."/>
            <person name="Durrens P."/>
            <person name="Jean G."/>
            <person name="Marck C."/>
            <person name="Martin T."/>
            <person name="Nikolski M."/>
            <person name="Rolland T."/>
            <person name="Seret M.-L."/>
            <person name="Casaregola S."/>
            <person name="Despons L."/>
            <person name="Fairhead C."/>
            <person name="Fischer G."/>
            <person name="Lafontaine I."/>
            <person name="Leh V."/>
            <person name="Lemaire M."/>
            <person name="de Montigny J."/>
            <person name="Neuveglise C."/>
            <person name="Thierry A."/>
            <person name="Blanc-Lenfle I."/>
            <person name="Bleykasten C."/>
            <person name="Diffels J."/>
            <person name="Fritsch E."/>
            <person name="Frangeul L."/>
            <person name="Goeffon A."/>
            <person name="Jauniaux N."/>
            <person name="Kachouri-Lafond R."/>
            <person name="Payen C."/>
            <person name="Potier S."/>
            <person name="Pribylova L."/>
            <person name="Ozanne C."/>
            <person name="Richard G.-F."/>
            <person name="Sacerdot C."/>
            <person name="Straub M.-L."/>
            <person name="Talla E."/>
        </authorList>
    </citation>
    <scope>NUCLEOTIDE SEQUENCE [LARGE SCALE GENOMIC DNA]</scope>
    <source>
        <strain evidence="2 3">ATCC 2623 / CBS 732 / BCRC 21506 / NBRC 1130 / NCYC 568 / NRRL Y-229</strain>
    </source>
</reference>
<feature type="compositionally biased region" description="Polar residues" evidence="1">
    <location>
        <begin position="348"/>
        <end position="358"/>
    </location>
</feature>
<name>C5DRU5_ZYGRC</name>
<dbReference type="KEGG" id="zro:ZYRO0B11418g"/>